<dbReference type="PRINTS" id="PR01467">
    <property type="entry name" value="ARGREPRESSOR"/>
</dbReference>
<keyword evidence="3 8" id="KW-0963">Cytoplasm</keyword>
<dbReference type="InterPro" id="IPR036390">
    <property type="entry name" value="WH_DNA-bd_sf"/>
</dbReference>
<dbReference type="GO" id="GO:1900079">
    <property type="term" value="P:regulation of arginine biosynthetic process"/>
    <property type="evidence" value="ECO:0007669"/>
    <property type="project" value="UniProtKB-UniRule"/>
</dbReference>
<dbReference type="Pfam" id="PF02863">
    <property type="entry name" value="Arg_repressor_C"/>
    <property type="match status" value="1"/>
</dbReference>
<dbReference type="Proteomes" id="UP000251995">
    <property type="component" value="Chromosome"/>
</dbReference>
<dbReference type="InterPro" id="IPR020899">
    <property type="entry name" value="Arg_repress_C"/>
</dbReference>
<protein>
    <recommendedName>
        <fullName evidence="8 9">Arginine repressor</fullName>
    </recommendedName>
</protein>
<dbReference type="Gene3D" id="3.30.1360.40">
    <property type="match status" value="1"/>
</dbReference>
<evidence type="ECO:0000256" key="2">
    <source>
        <dbReference type="ARBA" id="ARBA00008316"/>
    </source>
</evidence>
<evidence type="ECO:0000256" key="1">
    <source>
        <dbReference type="ARBA" id="ARBA00004496"/>
    </source>
</evidence>
<dbReference type="InterPro" id="IPR036251">
    <property type="entry name" value="Arg_repress_C_sf"/>
</dbReference>
<dbReference type="KEGG" id="acij:JS278_02288"/>
<organism evidence="12 13">
    <name type="scientific">Acidipropionibacterium virtanenii</name>
    <dbReference type="NCBI Taxonomy" id="2057246"/>
    <lineage>
        <taxon>Bacteria</taxon>
        <taxon>Bacillati</taxon>
        <taxon>Actinomycetota</taxon>
        <taxon>Actinomycetes</taxon>
        <taxon>Propionibacteriales</taxon>
        <taxon>Propionibacteriaceae</taxon>
        <taxon>Acidipropionibacterium</taxon>
    </lineage>
</organism>
<evidence type="ECO:0000256" key="9">
    <source>
        <dbReference type="NCBIfam" id="TIGR01529"/>
    </source>
</evidence>
<dbReference type="HAMAP" id="MF_00173">
    <property type="entry name" value="Arg_repressor"/>
    <property type="match status" value="1"/>
</dbReference>
<evidence type="ECO:0000256" key="6">
    <source>
        <dbReference type="ARBA" id="ARBA00023125"/>
    </source>
</evidence>
<dbReference type="GO" id="GO:0005737">
    <property type="term" value="C:cytoplasm"/>
    <property type="evidence" value="ECO:0007669"/>
    <property type="project" value="UniProtKB-SubCell"/>
</dbReference>
<keyword evidence="5 8" id="KW-0805">Transcription regulation</keyword>
<dbReference type="EMBL" id="CP025198">
    <property type="protein sequence ID" value="AXE39437.1"/>
    <property type="molecule type" value="Genomic_DNA"/>
</dbReference>
<evidence type="ECO:0000256" key="8">
    <source>
        <dbReference type="HAMAP-Rule" id="MF_00173"/>
    </source>
</evidence>
<evidence type="ECO:0000256" key="5">
    <source>
        <dbReference type="ARBA" id="ARBA00023015"/>
    </source>
</evidence>
<keyword evidence="13" id="KW-1185">Reference proteome</keyword>
<dbReference type="UniPathway" id="UPA00068"/>
<name>A0A344UVY9_9ACTN</name>
<keyword evidence="8" id="KW-0055">Arginine biosynthesis</keyword>
<evidence type="ECO:0000259" key="11">
    <source>
        <dbReference type="Pfam" id="PF02863"/>
    </source>
</evidence>
<sequence>MSNPDCILMLNDAWNSGPRVFEDGAGMTEGSSGAPASRTARQARIRELVSSGHVSSQSELGASLAAEGMAVSQGTLSRDLVEIGAVRARDMNGNPCYTIPEGDHPSDVTTGSPAWSRLARLTRELCTGVQHNDTLVVLKTPPGAAQYFGSAIDRSGSRAILGTIAGDDTIALICAAEVSADALADAFTQMAETGLPALLLSEGS</sequence>
<evidence type="ECO:0000256" key="7">
    <source>
        <dbReference type="ARBA" id="ARBA00023163"/>
    </source>
</evidence>
<evidence type="ECO:0000313" key="13">
    <source>
        <dbReference type="Proteomes" id="UP000251995"/>
    </source>
</evidence>
<comment type="subcellular location">
    <subcellularLocation>
        <location evidence="1 8">Cytoplasm</location>
    </subcellularLocation>
</comment>
<dbReference type="Pfam" id="PF01316">
    <property type="entry name" value="Arg_repressor"/>
    <property type="match status" value="1"/>
</dbReference>
<accession>A0A344UVY9</accession>
<feature type="domain" description="Arginine repressor C-terminal" evidence="11">
    <location>
        <begin position="123"/>
        <end position="188"/>
    </location>
</feature>
<proteinExistence type="inferred from homology"/>
<keyword evidence="4 8" id="KW-0678">Repressor</keyword>
<evidence type="ECO:0000313" key="12">
    <source>
        <dbReference type="EMBL" id="AXE39437.1"/>
    </source>
</evidence>
<dbReference type="GO" id="GO:0003677">
    <property type="term" value="F:DNA binding"/>
    <property type="evidence" value="ECO:0007669"/>
    <property type="project" value="UniProtKB-KW"/>
</dbReference>
<dbReference type="GO" id="GO:0003700">
    <property type="term" value="F:DNA-binding transcription factor activity"/>
    <property type="evidence" value="ECO:0007669"/>
    <property type="project" value="UniProtKB-UniRule"/>
</dbReference>
<dbReference type="GO" id="GO:0006526">
    <property type="term" value="P:L-arginine biosynthetic process"/>
    <property type="evidence" value="ECO:0007669"/>
    <property type="project" value="UniProtKB-UniPathway"/>
</dbReference>
<evidence type="ECO:0000256" key="3">
    <source>
        <dbReference type="ARBA" id="ARBA00022490"/>
    </source>
</evidence>
<dbReference type="Gene3D" id="1.10.10.10">
    <property type="entry name" value="Winged helix-like DNA-binding domain superfamily/Winged helix DNA-binding domain"/>
    <property type="match status" value="1"/>
</dbReference>
<dbReference type="PANTHER" id="PTHR34471:SF1">
    <property type="entry name" value="ARGININE REPRESSOR"/>
    <property type="match status" value="1"/>
</dbReference>
<dbReference type="AlphaFoldDB" id="A0A344UVY9"/>
<dbReference type="InterPro" id="IPR036388">
    <property type="entry name" value="WH-like_DNA-bd_sf"/>
</dbReference>
<evidence type="ECO:0000259" key="10">
    <source>
        <dbReference type="Pfam" id="PF01316"/>
    </source>
</evidence>
<dbReference type="SUPFAM" id="SSF55252">
    <property type="entry name" value="C-terminal domain of arginine repressor"/>
    <property type="match status" value="1"/>
</dbReference>
<reference evidence="12 13" key="1">
    <citation type="submission" date="2017-12" db="EMBL/GenBank/DDBJ databases">
        <title>The whole genome sequence of the Acidipropionibacterium virtanenii sp. nov. type strain JS278.</title>
        <authorList>
            <person name="Laine P."/>
            <person name="Deptula P."/>
            <person name="Varmanen P."/>
            <person name="Auvinen P."/>
        </authorList>
    </citation>
    <scope>NUCLEOTIDE SEQUENCE [LARGE SCALE GENOMIC DNA]</scope>
    <source>
        <strain evidence="12 13">JS278</strain>
    </source>
</reference>
<gene>
    <name evidence="8 12" type="primary">argR</name>
    <name evidence="12" type="ORF">JS278_02288</name>
</gene>
<keyword evidence="8" id="KW-0028">Amino-acid biosynthesis</keyword>
<comment type="pathway">
    <text evidence="8">Amino-acid biosynthesis; L-arginine biosynthesis [regulation].</text>
</comment>
<feature type="domain" description="Arginine repressor DNA-binding" evidence="10">
    <location>
        <begin position="37"/>
        <end position="102"/>
    </location>
</feature>
<comment type="function">
    <text evidence="8">Regulates arginine biosynthesis genes.</text>
</comment>
<dbReference type="InterPro" id="IPR020900">
    <property type="entry name" value="Arg_repress_DNA-bd"/>
</dbReference>
<dbReference type="InterPro" id="IPR001669">
    <property type="entry name" value="Arg_repress"/>
</dbReference>
<dbReference type="GO" id="GO:0034618">
    <property type="term" value="F:arginine binding"/>
    <property type="evidence" value="ECO:0007669"/>
    <property type="project" value="InterPro"/>
</dbReference>
<keyword evidence="6 8" id="KW-0238">DNA-binding</keyword>
<dbReference type="PANTHER" id="PTHR34471">
    <property type="entry name" value="ARGININE REPRESSOR"/>
    <property type="match status" value="1"/>
</dbReference>
<comment type="similarity">
    <text evidence="2 8">Belongs to the ArgR family.</text>
</comment>
<dbReference type="SUPFAM" id="SSF46785">
    <property type="entry name" value="Winged helix' DNA-binding domain"/>
    <property type="match status" value="1"/>
</dbReference>
<evidence type="ECO:0000256" key="4">
    <source>
        <dbReference type="ARBA" id="ARBA00022491"/>
    </source>
</evidence>
<dbReference type="NCBIfam" id="TIGR01529">
    <property type="entry name" value="argR_whole"/>
    <property type="match status" value="1"/>
</dbReference>
<dbReference type="GO" id="GO:0051259">
    <property type="term" value="P:protein complex oligomerization"/>
    <property type="evidence" value="ECO:0007669"/>
    <property type="project" value="InterPro"/>
</dbReference>
<keyword evidence="7 8" id="KW-0804">Transcription</keyword>